<evidence type="ECO:0000259" key="1">
    <source>
        <dbReference type="Pfam" id="PF04326"/>
    </source>
</evidence>
<keyword evidence="2" id="KW-0238">DNA-binding</keyword>
<dbReference type="InterPro" id="IPR007421">
    <property type="entry name" value="Schlafen_AlbA_2_dom"/>
</dbReference>
<feature type="domain" description="Schlafen AlbA-2" evidence="1">
    <location>
        <begin position="19"/>
        <end position="140"/>
    </location>
</feature>
<evidence type="ECO:0000313" key="2">
    <source>
        <dbReference type="EMBL" id="SDZ54690.1"/>
    </source>
</evidence>
<comment type="caution">
    <text evidence="2">The sequence shown here is derived from an EMBL/GenBank/DDBJ whole genome shotgun (WGS) entry which is preliminary data.</text>
</comment>
<gene>
    <name evidence="2" type="ORF">SAMN05444412_12255</name>
</gene>
<organism evidence="2 3">
    <name type="scientific">Rhodonellum ikkaensis</name>
    <dbReference type="NCBI Taxonomy" id="336829"/>
    <lineage>
        <taxon>Bacteria</taxon>
        <taxon>Pseudomonadati</taxon>
        <taxon>Bacteroidota</taxon>
        <taxon>Cytophagia</taxon>
        <taxon>Cytophagales</taxon>
        <taxon>Cytophagaceae</taxon>
        <taxon>Rhodonellum</taxon>
    </lineage>
</organism>
<sequence length="143" mass="16190">MIIPKKDNEFIKQILKQSESEILDFKQNISSLSKIAKTLVSFANTQGGQIIVGISDKKRITKIDAEEEIYMIEKSSLEYCHPPVLFGIEVYEGNFGGENNTPEEFDVLVVNVPKSNQKHFAKDASGKLTAYQRIRDQNIPKRS</sequence>
<protein>
    <submittedName>
        <fullName evidence="2">DNA-binding domain-containing protein</fullName>
    </submittedName>
</protein>
<dbReference type="Pfam" id="PF04326">
    <property type="entry name" value="SLFN_AlbA_2"/>
    <property type="match status" value="1"/>
</dbReference>
<reference evidence="2 3" key="1">
    <citation type="submission" date="2016-10" db="EMBL/GenBank/DDBJ databases">
        <authorList>
            <person name="Varghese N."/>
            <person name="Submissions S."/>
        </authorList>
    </citation>
    <scope>NUCLEOTIDE SEQUENCE [LARGE SCALE GENOMIC DNA]</scope>
    <source>
        <strain evidence="2 3">DSM 17997</strain>
    </source>
</reference>
<dbReference type="Gene3D" id="3.30.950.30">
    <property type="entry name" value="Schlafen, AAA domain"/>
    <property type="match status" value="1"/>
</dbReference>
<proteinExistence type="predicted"/>
<accession>A0A1H3TWT9</accession>
<dbReference type="Proteomes" id="UP000199663">
    <property type="component" value="Unassembled WGS sequence"/>
</dbReference>
<dbReference type="PANTHER" id="PTHR30595">
    <property type="entry name" value="GLPR-RELATED TRANSCRIPTIONAL REPRESSOR"/>
    <property type="match status" value="1"/>
</dbReference>
<dbReference type="EMBL" id="FNQC01000022">
    <property type="protein sequence ID" value="SDZ54690.1"/>
    <property type="molecule type" value="Genomic_DNA"/>
</dbReference>
<evidence type="ECO:0000313" key="3">
    <source>
        <dbReference type="Proteomes" id="UP000199663"/>
    </source>
</evidence>
<dbReference type="PANTHER" id="PTHR30595:SF6">
    <property type="entry name" value="SCHLAFEN ALBA-2 DOMAIN-CONTAINING PROTEIN"/>
    <property type="match status" value="1"/>
</dbReference>
<name>A0A1H3TWT9_9BACT</name>
<dbReference type="RefSeq" id="WP_019600362.1">
    <property type="nucleotide sequence ID" value="NZ_FNQC01000022.1"/>
</dbReference>
<dbReference type="InterPro" id="IPR038461">
    <property type="entry name" value="Schlafen_AlbA_2_dom_sf"/>
</dbReference>
<dbReference type="GO" id="GO:0003677">
    <property type="term" value="F:DNA binding"/>
    <property type="evidence" value="ECO:0007669"/>
    <property type="project" value="UniProtKB-KW"/>
</dbReference>
<keyword evidence="3" id="KW-1185">Reference proteome</keyword>